<dbReference type="SUPFAM" id="SSF118310">
    <property type="entry name" value="AN1-like Zinc finger"/>
    <property type="match status" value="1"/>
</dbReference>
<dbReference type="Proteomes" id="UP000250235">
    <property type="component" value="Unassembled WGS sequence"/>
</dbReference>
<keyword evidence="2" id="KW-0479">Metal-binding</keyword>
<dbReference type="GO" id="GO:0003677">
    <property type="term" value="F:DNA binding"/>
    <property type="evidence" value="ECO:0007669"/>
    <property type="project" value="InterPro"/>
</dbReference>
<evidence type="ECO:0000313" key="8">
    <source>
        <dbReference type="EMBL" id="KZV28758.1"/>
    </source>
</evidence>
<comment type="function">
    <text evidence="1">May be involved in environmental stress response.</text>
</comment>
<dbReference type="SUPFAM" id="SSF57716">
    <property type="entry name" value="Glucocorticoid receptor-like (DNA-binding domain)"/>
    <property type="match status" value="1"/>
</dbReference>
<sequence length="161" mass="17235">MAEEHGFQAPEDHRMCVNNCGFFGSPATKNMCSKCYGDLCIKKSGDSSAIFSTPLPSTPPPSKAVLQKKSTAPLVADEGIREATAEAGEAAASPSQPPTNRCFSCRKKVGLTGFRCRCGTTFCGAHRYPEKHGCSFDFKGVGREAIAKANPVVRAQKLEKM</sequence>
<dbReference type="AlphaFoldDB" id="A0A2Z7B461"/>
<evidence type="ECO:0000256" key="5">
    <source>
        <dbReference type="PROSITE-ProRule" id="PRU00449"/>
    </source>
</evidence>
<dbReference type="InterPro" id="IPR000058">
    <property type="entry name" value="Znf_AN1"/>
</dbReference>
<gene>
    <name evidence="8" type="ORF">F511_31225</name>
</gene>
<dbReference type="SMART" id="SM00154">
    <property type="entry name" value="ZnF_AN1"/>
    <property type="match status" value="1"/>
</dbReference>
<dbReference type="SMART" id="SM00259">
    <property type="entry name" value="ZnF_A20"/>
    <property type="match status" value="1"/>
</dbReference>
<reference evidence="8 9" key="1">
    <citation type="journal article" date="2015" name="Proc. Natl. Acad. Sci. U.S.A.">
        <title>The resurrection genome of Boea hygrometrica: A blueprint for survival of dehydration.</title>
        <authorList>
            <person name="Xiao L."/>
            <person name="Yang G."/>
            <person name="Zhang L."/>
            <person name="Yang X."/>
            <person name="Zhao S."/>
            <person name="Ji Z."/>
            <person name="Zhou Q."/>
            <person name="Hu M."/>
            <person name="Wang Y."/>
            <person name="Chen M."/>
            <person name="Xu Y."/>
            <person name="Jin H."/>
            <person name="Xiao X."/>
            <person name="Hu G."/>
            <person name="Bao F."/>
            <person name="Hu Y."/>
            <person name="Wan P."/>
            <person name="Li L."/>
            <person name="Deng X."/>
            <person name="Kuang T."/>
            <person name="Xiang C."/>
            <person name="Zhu J.K."/>
            <person name="Oliver M.J."/>
            <person name="He Y."/>
        </authorList>
    </citation>
    <scope>NUCLEOTIDE SEQUENCE [LARGE SCALE GENOMIC DNA]</scope>
    <source>
        <strain evidence="9">cv. XS01</strain>
    </source>
</reference>
<organism evidence="8 9">
    <name type="scientific">Dorcoceras hygrometricum</name>
    <dbReference type="NCBI Taxonomy" id="472368"/>
    <lineage>
        <taxon>Eukaryota</taxon>
        <taxon>Viridiplantae</taxon>
        <taxon>Streptophyta</taxon>
        <taxon>Embryophyta</taxon>
        <taxon>Tracheophyta</taxon>
        <taxon>Spermatophyta</taxon>
        <taxon>Magnoliopsida</taxon>
        <taxon>eudicotyledons</taxon>
        <taxon>Gunneridae</taxon>
        <taxon>Pentapetalae</taxon>
        <taxon>asterids</taxon>
        <taxon>lamiids</taxon>
        <taxon>Lamiales</taxon>
        <taxon>Gesneriaceae</taxon>
        <taxon>Didymocarpoideae</taxon>
        <taxon>Trichosporeae</taxon>
        <taxon>Loxocarpinae</taxon>
        <taxon>Dorcoceras</taxon>
    </lineage>
</organism>
<dbReference type="Pfam" id="PF01754">
    <property type="entry name" value="zf-A20"/>
    <property type="match status" value="1"/>
</dbReference>
<evidence type="ECO:0000259" key="6">
    <source>
        <dbReference type="PROSITE" id="PS51036"/>
    </source>
</evidence>
<dbReference type="InterPro" id="IPR035896">
    <property type="entry name" value="AN1-like_Znf"/>
</dbReference>
<evidence type="ECO:0000256" key="1">
    <source>
        <dbReference type="ARBA" id="ARBA00003732"/>
    </source>
</evidence>
<dbReference type="FunFam" id="4.10.1110.10:FF:000001">
    <property type="entry name" value="Zinc finger AN1-type containing 6"/>
    <property type="match status" value="1"/>
</dbReference>
<keyword evidence="4" id="KW-0862">Zinc</keyword>
<feature type="domain" description="A20-type" evidence="6">
    <location>
        <begin position="10"/>
        <end position="44"/>
    </location>
</feature>
<evidence type="ECO:0000313" key="9">
    <source>
        <dbReference type="Proteomes" id="UP000250235"/>
    </source>
</evidence>
<accession>A0A2Z7B461</accession>
<evidence type="ECO:0000256" key="2">
    <source>
        <dbReference type="ARBA" id="ARBA00022723"/>
    </source>
</evidence>
<dbReference type="OrthoDB" id="428577at2759"/>
<name>A0A2Z7B461_9LAMI</name>
<evidence type="ECO:0000256" key="3">
    <source>
        <dbReference type="ARBA" id="ARBA00022771"/>
    </source>
</evidence>
<dbReference type="GO" id="GO:0008270">
    <property type="term" value="F:zinc ion binding"/>
    <property type="evidence" value="ECO:0007669"/>
    <property type="project" value="UniProtKB-KW"/>
</dbReference>
<keyword evidence="9" id="KW-1185">Reference proteome</keyword>
<dbReference type="Gene3D" id="1.20.5.4770">
    <property type="match status" value="1"/>
</dbReference>
<dbReference type="InterPro" id="IPR050652">
    <property type="entry name" value="AN1_A20_ZnFinger"/>
</dbReference>
<evidence type="ECO:0000259" key="7">
    <source>
        <dbReference type="PROSITE" id="PS51039"/>
    </source>
</evidence>
<evidence type="ECO:0000256" key="4">
    <source>
        <dbReference type="ARBA" id="ARBA00022833"/>
    </source>
</evidence>
<proteinExistence type="predicted"/>
<dbReference type="PROSITE" id="PS51039">
    <property type="entry name" value="ZF_AN1"/>
    <property type="match status" value="1"/>
</dbReference>
<dbReference type="PANTHER" id="PTHR10634">
    <property type="entry name" value="AN1-TYPE ZINC FINGER PROTEIN"/>
    <property type="match status" value="1"/>
</dbReference>
<protein>
    <submittedName>
        <fullName evidence="8">Uncharacterized protein</fullName>
    </submittedName>
</protein>
<feature type="domain" description="AN1-type" evidence="7">
    <location>
        <begin position="96"/>
        <end position="142"/>
    </location>
</feature>
<dbReference type="EMBL" id="KV010010">
    <property type="protein sequence ID" value="KZV28758.1"/>
    <property type="molecule type" value="Genomic_DNA"/>
</dbReference>
<dbReference type="Gene3D" id="4.10.1110.10">
    <property type="entry name" value="AN1-like Zinc finger"/>
    <property type="match status" value="1"/>
</dbReference>
<dbReference type="InterPro" id="IPR002653">
    <property type="entry name" value="Znf_A20"/>
</dbReference>
<dbReference type="Pfam" id="PF01428">
    <property type="entry name" value="zf-AN1"/>
    <property type="match status" value="1"/>
</dbReference>
<dbReference type="PANTHER" id="PTHR10634:SF67">
    <property type="entry name" value="AN1-TYPE ZINC FINGER PROTEIN 3"/>
    <property type="match status" value="1"/>
</dbReference>
<keyword evidence="3 5" id="KW-0863">Zinc-finger</keyword>
<dbReference type="PROSITE" id="PS51036">
    <property type="entry name" value="ZF_A20"/>
    <property type="match status" value="1"/>
</dbReference>